<feature type="coiled-coil region" evidence="1">
    <location>
        <begin position="206"/>
        <end position="233"/>
    </location>
</feature>
<evidence type="ECO:0000313" key="3">
    <source>
        <dbReference type="EMBL" id="KAJ8451441.1"/>
    </source>
</evidence>
<organism evidence="3 4">
    <name type="scientific">Carnegiea gigantea</name>
    <dbReference type="NCBI Taxonomy" id="171969"/>
    <lineage>
        <taxon>Eukaryota</taxon>
        <taxon>Viridiplantae</taxon>
        <taxon>Streptophyta</taxon>
        <taxon>Embryophyta</taxon>
        <taxon>Tracheophyta</taxon>
        <taxon>Spermatophyta</taxon>
        <taxon>Magnoliopsida</taxon>
        <taxon>eudicotyledons</taxon>
        <taxon>Gunneridae</taxon>
        <taxon>Pentapetalae</taxon>
        <taxon>Caryophyllales</taxon>
        <taxon>Cactineae</taxon>
        <taxon>Cactaceae</taxon>
        <taxon>Cactoideae</taxon>
        <taxon>Echinocereeae</taxon>
        <taxon>Carnegiea</taxon>
    </lineage>
</organism>
<keyword evidence="1" id="KW-0175">Coiled coil</keyword>
<evidence type="ECO:0000313" key="4">
    <source>
        <dbReference type="Proteomes" id="UP001153076"/>
    </source>
</evidence>
<comment type="caution">
    <text evidence="3">The sequence shown here is derived from an EMBL/GenBank/DDBJ whole genome shotgun (WGS) entry which is preliminary data.</text>
</comment>
<dbReference type="EMBL" id="JAKOGI010000009">
    <property type="protein sequence ID" value="KAJ8451441.1"/>
    <property type="molecule type" value="Genomic_DNA"/>
</dbReference>
<accession>A0A9Q1QRY8</accession>
<protein>
    <submittedName>
        <fullName evidence="3">Uncharacterized protein</fullName>
    </submittedName>
</protein>
<feature type="compositionally biased region" description="Basic residues" evidence="2">
    <location>
        <begin position="70"/>
        <end position="81"/>
    </location>
</feature>
<dbReference type="Proteomes" id="UP001153076">
    <property type="component" value="Unassembled WGS sequence"/>
</dbReference>
<reference evidence="3" key="1">
    <citation type="submission" date="2022-04" db="EMBL/GenBank/DDBJ databases">
        <title>Carnegiea gigantea Genome sequencing and assembly v2.</title>
        <authorList>
            <person name="Copetti D."/>
            <person name="Sanderson M.J."/>
            <person name="Burquez A."/>
            <person name="Wojciechowski M.F."/>
        </authorList>
    </citation>
    <scope>NUCLEOTIDE SEQUENCE</scope>
    <source>
        <strain evidence="3">SGP5-SGP5p</strain>
        <tissue evidence="3">Aerial part</tissue>
    </source>
</reference>
<name>A0A9Q1QRY8_9CARY</name>
<gene>
    <name evidence="3" type="ORF">Cgig2_017832</name>
</gene>
<evidence type="ECO:0000256" key="1">
    <source>
        <dbReference type="SAM" id="Coils"/>
    </source>
</evidence>
<dbReference type="OrthoDB" id="10253254at2759"/>
<keyword evidence="4" id="KW-1185">Reference proteome</keyword>
<feature type="region of interest" description="Disordered" evidence="2">
    <location>
        <begin position="68"/>
        <end position="88"/>
    </location>
</feature>
<sequence>MTRLVACACEAVICIVGFLPLCLSRTSKLPRHFRHHSYRHGHHSASTQSKSPPSVLAGRIRHTVAAAALRPRHSTPGRKGKGTNPNTSRILAKQASSPADVVGTLVEFGLSSSGETRAFAKEIARVPRKSGGVNSEEEQFRDQREREELERHIRKWDAARTQKLTEPKMSKEEEGMLDKRPSCAHKEAIRRSNALEKDDLEALRKVSRQEYLKKREKKKLEELRDEIEDEQYLFEGVELTEAECRELRYKKEIYELVTKRWTEDAGEISEVVEMKESFGCLHDHTSSHLTAKM</sequence>
<proteinExistence type="predicted"/>
<evidence type="ECO:0000256" key="2">
    <source>
        <dbReference type="SAM" id="MobiDB-lite"/>
    </source>
</evidence>
<dbReference type="AlphaFoldDB" id="A0A9Q1QRY8"/>